<dbReference type="AlphaFoldDB" id="A0A6P2ISP8"/>
<evidence type="ECO:0000313" key="1">
    <source>
        <dbReference type="EMBL" id="VWB34065.1"/>
    </source>
</evidence>
<gene>
    <name evidence="1" type="ORF">BLA13014_01354</name>
</gene>
<protein>
    <submittedName>
        <fullName evidence="1">Uncharacterized protein</fullName>
    </submittedName>
</protein>
<organism evidence="1 2">
    <name type="scientific">Burkholderia aenigmatica</name>
    <dbReference type="NCBI Taxonomy" id="2015348"/>
    <lineage>
        <taxon>Bacteria</taxon>
        <taxon>Pseudomonadati</taxon>
        <taxon>Pseudomonadota</taxon>
        <taxon>Betaproteobacteria</taxon>
        <taxon>Burkholderiales</taxon>
        <taxon>Burkholderiaceae</taxon>
        <taxon>Burkholderia</taxon>
        <taxon>Burkholderia cepacia complex</taxon>
    </lineage>
</organism>
<accession>A0A6P2ISP8</accession>
<evidence type="ECO:0000313" key="2">
    <source>
        <dbReference type="Proteomes" id="UP000494261"/>
    </source>
</evidence>
<dbReference type="RefSeq" id="WP_175021754.1">
    <property type="nucleotide sequence ID" value="NZ_CABVQC010000006.1"/>
</dbReference>
<reference evidence="1 2" key="1">
    <citation type="submission" date="2019-09" db="EMBL/GenBank/DDBJ databases">
        <authorList>
            <person name="Depoorter E."/>
        </authorList>
    </citation>
    <scope>NUCLEOTIDE SEQUENCE [LARGE SCALE GENOMIC DNA]</scope>
    <source>
        <strain evidence="1">LMG 13014</strain>
    </source>
</reference>
<dbReference type="EMBL" id="CABVQC010000006">
    <property type="protein sequence ID" value="VWB34065.1"/>
    <property type="molecule type" value="Genomic_DNA"/>
</dbReference>
<name>A0A6P2ISP8_9BURK</name>
<sequence length="73" mass="7691">MNDNDTTSAPILSAPAICALERLAEVRYGRQAPAPGWSITRELIGAGLVSSPLNGRPSISITAAGRAFLKNRK</sequence>
<proteinExistence type="predicted"/>
<dbReference type="Proteomes" id="UP000494261">
    <property type="component" value="Unassembled WGS sequence"/>
</dbReference>